<sequence length="130" mass="15912">MEIFSIITNEQDILTKFDEFIYIYPKIKFSSKDEDTAYFTNFNDGRNEIYYHFKVENLEEIRFNYSESDITFLEKEFGSDFYIIDLQYRNEDIVKELLYDFNTYLSTNYHNYSDKKIIYNHPIKGFVKKL</sequence>
<dbReference type="RefSeq" id="WP_009089643.1">
    <property type="nucleotide sequence ID" value="NZ_CP007547.1"/>
</dbReference>
<dbReference type="HOGENOM" id="CLU_1934720_0_0_10"/>
<name>A0A077EKN2_9FLAO</name>
<gene>
    <name evidence="1" type="ORF">BD94_3039</name>
</gene>
<evidence type="ECO:0008006" key="3">
    <source>
        <dbReference type="Google" id="ProtNLM"/>
    </source>
</evidence>
<reference evidence="1" key="1">
    <citation type="journal article" date="2013" name="Lancet">
        <title>First case of E anophelis outbreak in an intensive-care unit.</title>
        <authorList>
            <person name="Teo J."/>
            <person name="Tan S.Y."/>
            <person name="Tay M."/>
            <person name="Ding Y."/>
            <person name="Kjelleberg S."/>
            <person name="Givskov M."/>
            <person name="Lin R.T."/>
            <person name="Yang L."/>
        </authorList>
    </citation>
    <scope>NUCLEOTIDE SEQUENCE [LARGE SCALE GENOMIC DNA]</scope>
    <source>
        <strain evidence="1">NUHP1</strain>
    </source>
</reference>
<dbReference type="EMBL" id="CP007547">
    <property type="protein sequence ID" value="AIL46814.1"/>
    <property type="molecule type" value="Genomic_DNA"/>
</dbReference>
<reference evidence="1" key="2">
    <citation type="journal article" date="2015" name="Genome Biol. Evol.">
        <title>Complete Genome Sequence and Transcriptomic Analysis of the Novel Pathogen Elizabethkingia anophelis in Response to Oxidative Stress.</title>
        <authorList>
            <person name="Li Y."/>
            <person name="Liu Y."/>
            <person name="Chew S.C."/>
            <person name="Tay M."/>
            <person name="Salido M.M."/>
            <person name="Teo J."/>
            <person name="Lauro F.M."/>
            <person name="Givskov M."/>
            <person name="Yang L."/>
        </authorList>
    </citation>
    <scope>NUCLEOTIDE SEQUENCE</scope>
    <source>
        <strain evidence="1">NUHP1</strain>
    </source>
</reference>
<evidence type="ECO:0000313" key="1">
    <source>
        <dbReference type="EMBL" id="AIL46814.1"/>
    </source>
</evidence>
<dbReference type="GeneID" id="56684193"/>
<dbReference type="KEGG" id="eao:BD94_3039"/>
<accession>A0A077EKN2</accession>
<evidence type="ECO:0000313" key="2">
    <source>
        <dbReference type="Proteomes" id="UP000028933"/>
    </source>
</evidence>
<protein>
    <recommendedName>
        <fullName evidence="3">IPExxxVDY family protein</fullName>
    </recommendedName>
</protein>
<dbReference type="AlphaFoldDB" id="A0A077EKN2"/>
<dbReference type="Proteomes" id="UP000028933">
    <property type="component" value="Chromosome"/>
</dbReference>
<proteinExistence type="predicted"/>
<organism evidence="1 2">
    <name type="scientific">Elizabethkingia anophelis NUHP1</name>
    <dbReference type="NCBI Taxonomy" id="1338011"/>
    <lineage>
        <taxon>Bacteria</taxon>
        <taxon>Pseudomonadati</taxon>
        <taxon>Bacteroidota</taxon>
        <taxon>Flavobacteriia</taxon>
        <taxon>Flavobacteriales</taxon>
        <taxon>Weeksellaceae</taxon>
        <taxon>Elizabethkingia</taxon>
    </lineage>
</organism>